<organism evidence="2 3">
    <name type="scientific">Teladorsagia circumcincta</name>
    <name type="common">Brown stomach worm</name>
    <name type="synonym">Ostertagia circumcincta</name>
    <dbReference type="NCBI Taxonomy" id="45464"/>
    <lineage>
        <taxon>Eukaryota</taxon>
        <taxon>Metazoa</taxon>
        <taxon>Ecdysozoa</taxon>
        <taxon>Nematoda</taxon>
        <taxon>Chromadorea</taxon>
        <taxon>Rhabditida</taxon>
        <taxon>Rhabditina</taxon>
        <taxon>Rhabditomorpha</taxon>
        <taxon>Strongyloidea</taxon>
        <taxon>Trichostrongylidae</taxon>
        <taxon>Teladorsagia</taxon>
    </lineage>
</organism>
<keyword evidence="3" id="KW-1185">Reference proteome</keyword>
<dbReference type="Pfam" id="PF26649">
    <property type="entry name" value="Ajm-1"/>
    <property type="match status" value="1"/>
</dbReference>
<dbReference type="GO" id="GO:0043296">
    <property type="term" value="C:apical junction complex"/>
    <property type="evidence" value="ECO:0007669"/>
    <property type="project" value="TreeGrafter"/>
</dbReference>
<dbReference type="GO" id="GO:0005886">
    <property type="term" value="C:plasma membrane"/>
    <property type="evidence" value="ECO:0007669"/>
    <property type="project" value="TreeGrafter"/>
</dbReference>
<gene>
    <name evidence="2" type="ORF">TELCIR_09409</name>
</gene>
<dbReference type="InterPro" id="IPR038825">
    <property type="entry name" value="Apical_junction"/>
</dbReference>
<accession>A0A2G9UEX6</accession>
<dbReference type="InterPro" id="IPR058586">
    <property type="entry name" value="Ajm-1"/>
</dbReference>
<sequence length="165" mass="18707">MERYNGRVTVEEMLDSIFNRTPASATLAHDSSSTPYEYEQEGEGIRPGIYSKNYMLMEQAIKHPSKAESLLKAYVTHGWKSLSSIPQNQLLHYCTIAALLQECKEPSLIALCRRYDPREKFILSVSIIADIEYCPETPPPEISEMDHTQQNEITAIALTTVIAFH</sequence>
<dbReference type="AlphaFoldDB" id="A0A2G9UEX6"/>
<feature type="domain" description="Apical junction molecule ajm1 alpha/beta" evidence="1">
    <location>
        <begin position="72"/>
        <end position="136"/>
    </location>
</feature>
<name>A0A2G9UEX6_TELCI</name>
<dbReference type="PANTHER" id="PTHR21517:SF3">
    <property type="entry name" value="APICAL JUNCTION COMPONENT 1 HOMOLOG"/>
    <property type="match status" value="1"/>
</dbReference>
<reference evidence="2 3" key="1">
    <citation type="submission" date="2015-09" db="EMBL/GenBank/DDBJ databases">
        <title>Draft genome of the parasitic nematode Teladorsagia circumcincta isolate WARC Sus (inbred).</title>
        <authorList>
            <person name="Mitreva M."/>
        </authorList>
    </citation>
    <scope>NUCLEOTIDE SEQUENCE [LARGE SCALE GENOMIC DNA]</scope>
    <source>
        <strain evidence="2 3">S</strain>
    </source>
</reference>
<dbReference type="EMBL" id="KZ346926">
    <property type="protein sequence ID" value="PIO68787.1"/>
    <property type="molecule type" value="Genomic_DNA"/>
</dbReference>
<dbReference type="GO" id="GO:0045216">
    <property type="term" value="P:cell-cell junction organization"/>
    <property type="evidence" value="ECO:0007669"/>
    <property type="project" value="InterPro"/>
</dbReference>
<protein>
    <recommendedName>
        <fullName evidence="1">Apical junction molecule ajm1 alpha/beta domain-containing protein</fullName>
    </recommendedName>
</protein>
<evidence type="ECO:0000313" key="2">
    <source>
        <dbReference type="EMBL" id="PIO68787.1"/>
    </source>
</evidence>
<evidence type="ECO:0000313" key="3">
    <source>
        <dbReference type="Proteomes" id="UP000230423"/>
    </source>
</evidence>
<evidence type="ECO:0000259" key="1">
    <source>
        <dbReference type="Pfam" id="PF26649"/>
    </source>
</evidence>
<dbReference type="Proteomes" id="UP000230423">
    <property type="component" value="Unassembled WGS sequence"/>
</dbReference>
<dbReference type="PANTHER" id="PTHR21517">
    <property type="entry name" value="APICAL JUNCTION COMPONENT 1 HOMOLOG"/>
    <property type="match status" value="1"/>
</dbReference>
<proteinExistence type="predicted"/>
<dbReference type="OrthoDB" id="6431454at2759"/>